<keyword evidence="2" id="KW-1185">Reference proteome</keyword>
<comment type="caution">
    <text evidence="1">The sequence shown here is derived from an EMBL/GenBank/DDBJ whole genome shotgun (WGS) entry which is preliminary data.</text>
</comment>
<dbReference type="Proteomes" id="UP000636505">
    <property type="component" value="Unassembled WGS sequence"/>
</dbReference>
<sequence>MSRSDVSLAQEISSISAQLGQLRAQLSPSAQVLLDRCDWNFVPGAGYQGYPLMVLRFDYRVHLDDPDLLELADQIQRHRGAVDFALFSGETQTPLKVFSKTLLDRRWHWHR</sequence>
<gene>
    <name evidence="1" type="ORF">IQ241_18485</name>
</gene>
<evidence type="ECO:0000313" key="1">
    <source>
        <dbReference type="EMBL" id="MBE9079260.1"/>
    </source>
</evidence>
<dbReference type="EMBL" id="JADEXG010000051">
    <property type="protein sequence ID" value="MBE9079260.1"/>
    <property type="molecule type" value="Genomic_DNA"/>
</dbReference>
<proteinExistence type="predicted"/>
<dbReference type="RefSeq" id="WP_193910039.1">
    <property type="nucleotide sequence ID" value="NZ_JADEXG010000051.1"/>
</dbReference>
<evidence type="ECO:0000313" key="2">
    <source>
        <dbReference type="Proteomes" id="UP000636505"/>
    </source>
</evidence>
<name>A0A8J7AQF2_9CYAN</name>
<dbReference type="AlphaFoldDB" id="A0A8J7AQF2"/>
<protein>
    <submittedName>
        <fullName evidence="1">Uncharacterized protein</fullName>
    </submittedName>
</protein>
<organism evidence="1 2">
    <name type="scientific">Vasconcelosia minhoensis LEGE 07310</name>
    <dbReference type="NCBI Taxonomy" id="915328"/>
    <lineage>
        <taxon>Bacteria</taxon>
        <taxon>Bacillati</taxon>
        <taxon>Cyanobacteriota</taxon>
        <taxon>Cyanophyceae</taxon>
        <taxon>Nodosilineales</taxon>
        <taxon>Cymatolegaceae</taxon>
        <taxon>Vasconcelosia</taxon>
        <taxon>Vasconcelosia minhoensis</taxon>
    </lineage>
</organism>
<accession>A0A8J7AQF2</accession>
<reference evidence="1" key="1">
    <citation type="submission" date="2020-10" db="EMBL/GenBank/DDBJ databases">
        <authorList>
            <person name="Castelo-Branco R."/>
            <person name="Eusebio N."/>
            <person name="Adriana R."/>
            <person name="Vieira A."/>
            <person name="Brugerolle De Fraissinette N."/>
            <person name="Rezende De Castro R."/>
            <person name="Schneider M.P."/>
            <person name="Vasconcelos V."/>
            <person name="Leao P.N."/>
        </authorList>
    </citation>
    <scope>NUCLEOTIDE SEQUENCE</scope>
    <source>
        <strain evidence="1">LEGE 07310</strain>
    </source>
</reference>